<dbReference type="AlphaFoldDB" id="A0A1I2J5H0"/>
<dbReference type="InterPro" id="IPR050266">
    <property type="entry name" value="AB_hydrolase_sf"/>
</dbReference>
<keyword evidence="2" id="KW-0378">Hydrolase</keyword>
<dbReference type="OrthoDB" id="5380819at2"/>
<dbReference type="STRING" id="1076937.SAMN04488120_105189"/>
<reference evidence="2 3" key="1">
    <citation type="submission" date="2016-10" db="EMBL/GenBank/DDBJ databases">
        <authorList>
            <person name="de Groot N.N."/>
        </authorList>
    </citation>
    <scope>NUCLEOTIDE SEQUENCE [LARGE SCALE GENOMIC DNA]</scope>
    <source>
        <strain evidence="2 3">DSM 23609</strain>
    </source>
</reference>
<dbReference type="RefSeq" id="WP_091533348.1">
    <property type="nucleotide sequence ID" value="NZ_FOOC01000005.1"/>
</dbReference>
<dbReference type="PRINTS" id="PR00111">
    <property type="entry name" value="ABHYDROLASE"/>
</dbReference>
<dbReference type="InterPro" id="IPR000073">
    <property type="entry name" value="AB_hydrolase_1"/>
</dbReference>
<dbReference type="SUPFAM" id="SSF53474">
    <property type="entry name" value="alpha/beta-Hydrolases"/>
    <property type="match status" value="1"/>
</dbReference>
<dbReference type="Proteomes" id="UP000199771">
    <property type="component" value="Unassembled WGS sequence"/>
</dbReference>
<name>A0A1I2J5H0_9GAMM</name>
<dbReference type="GO" id="GO:0016020">
    <property type="term" value="C:membrane"/>
    <property type="evidence" value="ECO:0007669"/>
    <property type="project" value="TreeGrafter"/>
</dbReference>
<organism evidence="2 3">
    <name type="scientific">Fontimonas thermophila</name>
    <dbReference type="NCBI Taxonomy" id="1076937"/>
    <lineage>
        <taxon>Bacteria</taxon>
        <taxon>Pseudomonadati</taxon>
        <taxon>Pseudomonadota</taxon>
        <taxon>Gammaproteobacteria</taxon>
        <taxon>Nevskiales</taxon>
        <taxon>Nevskiaceae</taxon>
        <taxon>Fontimonas</taxon>
    </lineage>
</organism>
<evidence type="ECO:0000313" key="2">
    <source>
        <dbReference type="EMBL" id="SFF49083.1"/>
    </source>
</evidence>
<keyword evidence="3" id="KW-1185">Reference proteome</keyword>
<protein>
    <submittedName>
        <fullName evidence="2">Lysophospholipase, alpha-beta hydrolase superfamily</fullName>
    </submittedName>
</protein>
<dbReference type="Pfam" id="PF00561">
    <property type="entry name" value="Abhydrolase_1"/>
    <property type="match status" value="1"/>
</dbReference>
<dbReference type="PANTHER" id="PTHR43798">
    <property type="entry name" value="MONOACYLGLYCEROL LIPASE"/>
    <property type="match status" value="1"/>
</dbReference>
<dbReference type="Gene3D" id="3.40.50.1820">
    <property type="entry name" value="alpha/beta hydrolase"/>
    <property type="match status" value="1"/>
</dbReference>
<evidence type="ECO:0000313" key="3">
    <source>
        <dbReference type="Proteomes" id="UP000199771"/>
    </source>
</evidence>
<dbReference type="EMBL" id="FOOC01000005">
    <property type="protein sequence ID" value="SFF49083.1"/>
    <property type="molecule type" value="Genomic_DNA"/>
</dbReference>
<evidence type="ECO:0000259" key="1">
    <source>
        <dbReference type="Pfam" id="PF00561"/>
    </source>
</evidence>
<sequence>MGDGLIRPSRSEFVRIRGLRYHVRRWGDPAKPMLILGHGWLDVSATFHDLVQPLLERYQVLAPDWRGFGHTQWPRDGYWFPDYVADLDALLAHYAPASPVVLVGHSMGAQIMSLYAGLRPERVHRLVCLDGLFLPDTDAERAARRYREWLDRWPGAAATRFYPSFDALAQRIRVQHPQLTPERAHFIARCWGAEDGYGRIRLLADPKHRLPSPVPYRAAESMAIWSRITAPTLFIDAGAGSLSRLLSPEEQARRRACFAVHRAIRIDGAGHMLHFDAPHATGTAIAAFLATA</sequence>
<dbReference type="PANTHER" id="PTHR43798:SF33">
    <property type="entry name" value="HYDROLASE, PUTATIVE (AFU_ORTHOLOGUE AFUA_2G14860)-RELATED"/>
    <property type="match status" value="1"/>
</dbReference>
<dbReference type="GO" id="GO:0016787">
    <property type="term" value="F:hydrolase activity"/>
    <property type="evidence" value="ECO:0007669"/>
    <property type="project" value="UniProtKB-KW"/>
</dbReference>
<feature type="domain" description="AB hydrolase-1" evidence="1">
    <location>
        <begin position="32"/>
        <end position="277"/>
    </location>
</feature>
<gene>
    <name evidence="2" type="ORF">SAMN04488120_105189</name>
</gene>
<proteinExistence type="predicted"/>
<dbReference type="InterPro" id="IPR029058">
    <property type="entry name" value="AB_hydrolase_fold"/>
</dbReference>
<accession>A0A1I2J5H0</accession>